<evidence type="ECO:0000256" key="1">
    <source>
        <dbReference type="ARBA" id="ARBA00000707"/>
    </source>
</evidence>
<dbReference type="GO" id="GO:0033567">
    <property type="term" value="P:DNA replication, Okazaki fragment processing"/>
    <property type="evidence" value="ECO:0007669"/>
    <property type="project" value="EnsemblFungi"/>
</dbReference>
<dbReference type="PROSITE" id="PS00973">
    <property type="entry name" value="USP_2"/>
    <property type="match status" value="1"/>
</dbReference>
<feature type="compositionally biased region" description="Acidic residues" evidence="8">
    <location>
        <begin position="149"/>
        <end position="166"/>
    </location>
</feature>
<evidence type="ECO:0000256" key="6">
    <source>
        <dbReference type="ARBA" id="ARBA00022801"/>
    </source>
</evidence>
<dbReference type="eggNOG" id="KOG1870">
    <property type="taxonomic scope" value="Eukaryota"/>
</dbReference>
<evidence type="ECO:0000256" key="7">
    <source>
        <dbReference type="ARBA" id="ARBA00022807"/>
    </source>
</evidence>
<feature type="compositionally biased region" description="Polar residues" evidence="8">
    <location>
        <begin position="465"/>
        <end position="496"/>
    </location>
</feature>
<evidence type="ECO:0000256" key="4">
    <source>
        <dbReference type="ARBA" id="ARBA00022670"/>
    </source>
</evidence>
<dbReference type="AlphaFoldDB" id="C4QV95"/>
<evidence type="ECO:0000313" key="11">
    <source>
        <dbReference type="Proteomes" id="UP000000314"/>
    </source>
</evidence>
<dbReference type="InterPro" id="IPR018200">
    <property type="entry name" value="USP_CS"/>
</dbReference>
<keyword evidence="11" id="KW-1185">Reference proteome</keyword>
<feature type="compositionally biased region" description="Basic and acidic residues" evidence="8">
    <location>
        <begin position="127"/>
        <end position="148"/>
    </location>
</feature>
<dbReference type="EMBL" id="FN392319">
    <property type="protein sequence ID" value="CAY67168.1"/>
    <property type="molecule type" value="Genomic_DNA"/>
</dbReference>
<feature type="compositionally biased region" description="Basic residues" evidence="8">
    <location>
        <begin position="665"/>
        <end position="679"/>
    </location>
</feature>
<gene>
    <name evidence="10" type="ordered locus">PAS_chr1-3_0108</name>
</gene>
<dbReference type="Gene3D" id="3.90.70.10">
    <property type="entry name" value="Cysteine proteinases"/>
    <property type="match status" value="1"/>
</dbReference>
<dbReference type="GO" id="GO:0031509">
    <property type="term" value="P:subtelomeric heterochromatin formation"/>
    <property type="evidence" value="ECO:0007669"/>
    <property type="project" value="EnsemblFungi"/>
</dbReference>
<evidence type="ECO:0000259" key="9">
    <source>
        <dbReference type="PROSITE" id="PS50235"/>
    </source>
</evidence>
<keyword evidence="4 10" id="KW-0645">Protease</keyword>
<comment type="similarity">
    <text evidence="2">Belongs to the peptidase C19 family.</text>
</comment>
<dbReference type="MEROPS" id="C19.088"/>
<dbReference type="GO" id="GO:0004843">
    <property type="term" value="F:cysteine-type deubiquitinase activity"/>
    <property type="evidence" value="ECO:0007669"/>
    <property type="project" value="UniProtKB-EC"/>
</dbReference>
<proteinExistence type="inferred from homology"/>
<dbReference type="HOGENOM" id="CLU_016013_1_0_1"/>
<feature type="domain" description="USP" evidence="9">
    <location>
        <begin position="293"/>
        <end position="650"/>
    </location>
</feature>
<dbReference type="FunCoup" id="C4QV95">
    <property type="interactions" value="166"/>
</dbReference>
<feature type="compositionally biased region" description="Low complexity" evidence="8">
    <location>
        <begin position="210"/>
        <end position="220"/>
    </location>
</feature>
<dbReference type="PANTHER" id="PTHR24006:SF758">
    <property type="entry name" value="UBIQUITIN CARBOXYL-TERMINAL HYDROLASE 36"/>
    <property type="match status" value="1"/>
</dbReference>
<dbReference type="Proteomes" id="UP000000314">
    <property type="component" value="Chromosome 1"/>
</dbReference>
<feature type="compositionally biased region" description="Polar residues" evidence="8">
    <location>
        <begin position="45"/>
        <end position="56"/>
    </location>
</feature>
<dbReference type="SUPFAM" id="SSF54001">
    <property type="entry name" value="Cysteine proteinases"/>
    <property type="match status" value="1"/>
</dbReference>
<evidence type="ECO:0000256" key="5">
    <source>
        <dbReference type="ARBA" id="ARBA00022786"/>
    </source>
</evidence>
<dbReference type="PROSITE" id="PS50235">
    <property type="entry name" value="USP_3"/>
    <property type="match status" value="1"/>
</dbReference>
<dbReference type="GO" id="GO:0016579">
    <property type="term" value="P:protein deubiquitination"/>
    <property type="evidence" value="ECO:0007669"/>
    <property type="project" value="InterPro"/>
</dbReference>
<feature type="region of interest" description="Disordered" evidence="8">
    <location>
        <begin position="658"/>
        <end position="679"/>
    </location>
</feature>
<sequence length="679" mass="75852">MSNQQERTLGPLVERILAQPVEFQPAKRPDSVTVKPSSYVSFGSVSAAPLTQTLKRGSSPDPKSGGDKSKNLKPKPKSMAEAIAAYTQKKLLPKVLSTTENAPLDDDLGEDLEDLNHKSSESPSVDSDAHQDTDFKASKEEQEEHEVDKEDDEDDDNDDGDEDEDSDYHTAESSDGLQSEDSGSDAETNLDHDVPSATSDTGSDKEDNGSTNSNSSSATAYLSEVESLKRDSALKQATPPTSPENEEEIEAKRKVFATEADFYQLNELYDDRGSNNSTRICKNWRQMSKSRPLGLLNHGVTCYMNSAVQALIHIPAFQHYLNDVCRNKYQSVIAPNSVTKTLAETSAKMWQLEKSPGRNTPLHINPKKLIRRLEEINCMMSKWQQEDSHEYLMSLMSRLQEDSTPKGVKLRASIIHDIFGGSLHQKVTCKNCGHISETQQDFYDLSLSLDNRKRKSASETDHVRTANTEANSDSTNEVENSSTAGNVQHDVQQSTGSRYSIERSIKDFFSSELIKTDKKDKTGYVCEKCNKRTNAVKVSTIDTAPESLIIHLKRFRYDGNSNSSTKVKTGVSYPETLEMTEYTTTNFPARYKLLSVILHEGRSVSSGHYICYSRQPDNTWASYDDEYVNTMPEKQALKDPSAYVLVYQRITHKSILEPSSATSLKRSKPSSPHSKRTKR</sequence>
<protein>
    <recommendedName>
        <fullName evidence="3">ubiquitinyl hydrolase 1</fullName>
        <ecNumber evidence="3">3.4.19.12</ecNumber>
    </recommendedName>
</protein>
<dbReference type="InterPro" id="IPR001394">
    <property type="entry name" value="Peptidase_C19_UCH"/>
</dbReference>
<dbReference type="RefSeq" id="XP_002489449.1">
    <property type="nucleotide sequence ID" value="XM_002489404.1"/>
</dbReference>
<feature type="compositionally biased region" description="Polar residues" evidence="8">
    <location>
        <begin position="173"/>
        <end position="187"/>
    </location>
</feature>
<dbReference type="OrthoDB" id="289038at2759"/>
<accession>C4QV95</accession>
<dbReference type="InterPro" id="IPR050164">
    <property type="entry name" value="Peptidase_C19"/>
</dbReference>
<dbReference type="PANTHER" id="PTHR24006">
    <property type="entry name" value="UBIQUITIN CARBOXYL-TERMINAL HYDROLASE"/>
    <property type="match status" value="1"/>
</dbReference>
<evidence type="ECO:0000313" key="10">
    <source>
        <dbReference type="EMBL" id="CAY67168.1"/>
    </source>
</evidence>
<dbReference type="KEGG" id="ppa:PAS_chr1-3_0108"/>
<dbReference type="STRING" id="644223.C4QV95"/>
<feature type="region of interest" description="Disordered" evidence="8">
    <location>
        <begin position="454"/>
        <end position="496"/>
    </location>
</feature>
<name>C4QV95_KOMPG</name>
<dbReference type="SMR" id="C4QV95"/>
<dbReference type="Pfam" id="PF00443">
    <property type="entry name" value="UCH"/>
    <property type="match status" value="1"/>
</dbReference>
<reference evidence="10 11" key="1">
    <citation type="journal article" date="2009" name="Nat. Biotechnol.">
        <title>Genome sequence of the recombinant protein production host Pichia pastoris.</title>
        <authorList>
            <person name="De Schutter K."/>
            <person name="Lin Y.C."/>
            <person name="Tiels P."/>
            <person name="Van Hecke A."/>
            <person name="Glinka S."/>
            <person name="Weber-Lehmann J."/>
            <person name="Rouze P."/>
            <person name="Van de Peer Y."/>
            <person name="Callewaert N."/>
        </authorList>
    </citation>
    <scope>NUCLEOTIDE SEQUENCE [LARGE SCALE GENOMIC DNA]</scope>
    <source>
        <strain evidence="11">GS115 / ATCC 20864</strain>
    </source>
</reference>
<keyword evidence="7" id="KW-0788">Thiol protease</keyword>
<dbReference type="OMA" id="GICRTIK"/>
<dbReference type="GO" id="GO:0006508">
    <property type="term" value="P:proteolysis"/>
    <property type="evidence" value="ECO:0007669"/>
    <property type="project" value="UniProtKB-KW"/>
</dbReference>
<feature type="compositionally biased region" description="Acidic residues" evidence="8">
    <location>
        <begin position="103"/>
        <end position="113"/>
    </location>
</feature>
<keyword evidence="6" id="KW-0378">Hydrolase</keyword>
<dbReference type="InterPro" id="IPR028889">
    <property type="entry name" value="USP"/>
</dbReference>
<feature type="region of interest" description="Disordered" evidence="8">
    <location>
        <begin position="45"/>
        <end position="249"/>
    </location>
</feature>
<keyword evidence="5" id="KW-0833">Ubl conjugation pathway</keyword>
<dbReference type="EC" id="3.4.19.12" evidence="3"/>
<dbReference type="GO" id="GO:0000781">
    <property type="term" value="C:chromosome, telomeric region"/>
    <property type="evidence" value="ECO:0007669"/>
    <property type="project" value="GOC"/>
</dbReference>
<dbReference type="GO" id="GO:0005829">
    <property type="term" value="C:cytosol"/>
    <property type="evidence" value="ECO:0007669"/>
    <property type="project" value="TreeGrafter"/>
</dbReference>
<dbReference type="GeneID" id="8197417"/>
<evidence type="ECO:0000256" key="3">
    <source>
        <dbReference type="ARBA" id="ARBA00012759"/>
    </source>
</evidence>
<dbReference type="InParanoid" id="C4QV95"/>
<organism evidence="10 11">
    <name type="scientific">Komagataella phaffii (strain GS115 / ATCC 20864)</name>
    <name type="common">Yeast</name>
    <name type="synonym">Pichia pastoris</name>
    <dbReference type="NCBI Taxonomy" id="644223"/>
    <lineage>
        <taxon>Eukaryota</taxon>
        <taxon>Fungi</taxon>
        <taxon>Dikarya</taxon>
        <taxon>Ascomycota</taxon>
        <taxon>Saccharomycotina</taxon>
        <taxon>Pichiomycetes</taxon>
        <taxon>Pichiales</taxon>
        <taxon>Pichiaceae</taxon>
        <taxon>Komagataella</taxon>
    </lineage>
</organism>
<comment type="catalytic activity">
    <reaction evidence="1">
        <text>Thiol-dependent hydrolysis of ester, thioester, amide, peptide and isopeptide bonds formed by the C-terminal Gly of ubiquitin (a 76-residue protein attached to proteins as an intracellular targeting signal).</text>
        <dbReference type="EC" id="3.4.19.12"/>
    </reaction>
</comment>
<dbReference type="GO" id="GO:0005730">
    <property type="term" value="C:nucleolus"/>
    <property type="evidence" value="ECO:0007669"/>
    <property type="project" value="EnsemblFungi"/>
</dbReference>
<dbReference type="InterPro" id="IPR038765">
    <property type="entry name" value="Papain-like_cys_pep_sf"/>
</dbReference>
<dbReference type="GO" id="GO:0043596">
    <property type="term" value="C:nuclear replication fork"/>
    <property type="evidence" value="ECO:0007669"/>
    <property type="project" value="EnsemblFungi"/>
</dbReference>
<evidence type="ECO:0000256" key="8">
    <source>
        <dbReference type="SAM" id="MobiDB-lite"/>
    </source>
</evidence>
<evidence type="ECO:0000256" key="2">
    <source>
        <dbReference type="ARBA" id="ARBA00009085"/>
    </source>
</evidence>